<dbReference type="InterPro" id="IPR000917">
    <property type="entry name" value="Sulfatase_N"/>
</dbReference>
<feature type="region of interest" description="Disordered" evidence="7">
    <location>
        <begin position="231"/>
        <end position="256"/>
    </location>
</feature>
<proteinExistence type="inferred from homology"/>
<dbReference type="GO" id="GO:0046872">
    <property type="term" value="F:metal ion binding"/>
    <property type="evidence" value="ECO:0007669"/>
    <property type="project" value="UniProtKB-KW"/>
</dbReference>
<dbReference type="Pfam" id="PF00884">
    <property type="entry name" value="Sulfatase"/>
    <property type="match status" value="1"/>
</dbReference>
<keyword evidence="3" id="KW-0479">Metal-binding</keyword>
<keyword evidence="8" id="KW-0472">Membrane</keyword>
<dbReference type="KEGG" id="ruv:EC9_06350"/>
<accession>A0A517LV20</accession>
<dbReference type="Proteomes" id="UP000319557">
    <property type="component" value="Chromosome"/>
</dbReference>
<evidence type="ECO:0000259" key="9">
    <source>
        <dbReference type="Pfam" id="PF00884"/>
    </source>
</evidence>
<evidence type="ECO:0000256" key="6">
    <source>
        <dbReference type="ARBA" id="ARBA00022837"/>
    </source>
</evidence>
<keyword evidence="11" id="KW-1185">Reference proteome</keyword>
<reference evidence="10 11" key="1">
    <citation type="submission" date="2019-02" db="EMBL/GenBank/DDBJ databases">
        <title>Deep-cultivation of Planctomycetes and their phenomic and genomic characterization uncovers novel biology.</title>
        <authorList>
            <person name="Wiegand S."/>
            <person name="Jogler M."/>
            <person name="Boedeker C."/>
            <person name="Pinto D."/>
            <person name="Vollmers J."/>
            <person name="Rivas-Marin E."/>
            <person name="Kohn T."/>
            <person name="Peeters S.H."/>
            <person name="Heuer A."/>
            <person name="Rast P."/>
            <person name="Oberbeckmann S."/>
            <person name="Bunk B."/>
            <person name="Jeske O."/>
            <person name="Meyerdierks A."/>
            <person name="Storesund J.E."/>
            <person name="Kallscheuer N."/>
            <person name="Luecker S."/>
            <person name="Lage O.M."/>
            <person name="Pohl T."/>
            <person name="Merkel B.J."/>
            <person name="Hornburger P."/>
            <person name="Mueller R.-W."/>
            <person name="Bruemmer F."/>
            <person name="Labrenz M."/>
            <person name="Spormann A.M."/>
            <person name="Op den Camp H."/>
            <person name="Overmann J."/>
            <person name="Amann R."/>
            <person name="Jetten M.S.M."/>
            <person name="Mascher T."/>
            <person name="Medema M.H."/>
            <person name="Devos D.P."/>
            <person name="Kaster A.-K."/>
            <person name="Ovreas L."/>
            <person name="Rohde M."/>
            <person name="Galperin M.Y."/>
            <person name="Jogler C."/>
        </authorList>
    </citation>
    <scope>NUCLEOTIDE SEQUENCE [LARGE SCALE GENOMIC DNA]</scope>
    <source>
        <strain evidence="10 11">EC9</strain>
    </source>
</reference>
<feature type="transmembrane region" description="Helical" evidence="8">
    <location>
        <begin position="70"/>
        <end position="91"/>
    </location>
</feature>
<dbReference type="GO" id="GO:0047753">
    <property type="term" value="F:choline-sulfatase activity"/>
    <property type="evidence" value="ECO:0007669"/>
    <property type="project" value="UniProtKB-EC"/>
</dbReference>
<dbReference type="EC" id="3.1.6.6" evidence="10"/>
<evidence type="ECO:0000256" key="5">
    <source>
        <dbReference type="ARBA" id="ARBA00022801"/>
    </source>
</evidence>
<comment type="cofactor">
    <cofactor evidence="1">
        <name>Ca(2+)</name>
        <dbReference type="ChEBI" id="CHEBI:29108"/>
    </cofactor>
</comment>
<organism evidence="10 11">
    <name type="scientific">Rosistilla ulvae</name>
    <dbReference type="NCBI Taxonomy" id="1930277"/>
    <lineage>
        <taxon>Bacteria</taxon>
        <taxon>Pseudomonadati</taxon>
        <taxon>Planctomycetota</taxon>
        <taxon>Planctomycetia</taxon>
        <taxon>Pirellulales</taxon>
        <taxon>Pirellulaceae</taxon>
        <taxon>Rosistilla</taxon>
    </lineage>
</organism>
<dbReference type="PANTHER" id="PTHR45953">
    <property type="entry name" value="IDURONATE 2-SULFATASE"/>
    <property type="match status" value="1"/>
</dbReference>
<comment type="similarity">
    <text evidence="2">Belongs to the sulfatase family.</text>
</comment>
<evidence type="ECO:0000256" key="1">
    <source>
        <dbReference type="ARBA" id="ARBA00001913"/>
    </source>
</evidence>
<keyword evidence="8" id="KW-0812">Transmembrane</keyword>
<dbReference type="PANTHER" id="PTHR45953:SF1">
    <property type="entry name" value="IDURONATE 2-SULFATASE"/>
    <property type="match status" value="1"/>
</dbReference>
<evidence type="ECO:0000256" key="4">
    <source>
        <dbReference type="ARBA" id="ARBA00022729"/>
    </source>
</evidence>
<keyword evidence="8" id="KW-1133">Transmembrane helix</keyword>
<gene>
    <name evidence="10" type="primary">betC_2</name>
    <name evidence="10" type="ORF">EC9_06350</name>
</gene>
<feature type="domain" description="Sulfatase N-terminal" evidence="9">
    <location>
        <begin position="107"/>
        <end position="453"/>
    </location>
</feature>
<keyword evidence="5 10" id="KW-0378">Hydrolase</keyword>
<keyword evidence="4" id="KW-0732">Signal</keyword>
<dbReference type="InterPro" id="IPR017850">
    <property type="entry name" value="Alkaline_phosphatase_core_sf"/>
</dbReference>
<dbReference type="EMBL" id="CP036261">
    <property type="protein sequence ID" value="QDS86473.1"/>
    <property type="molecule type" value="Genomic_DNA"/>
</dbReference>
<feature type="compositionally biased region" description="Basic and acidic residues" evidence="7">
    <location>
        <begin position="240"/>
        <end position="255"/>
    </location>
</feature>
<dbReference type="GO" id="GO:0004423">
    <property type="term" value="F:iduronate-2-sulfatase activity"/>
    <property type="evidence" value="ECO:0007669"/>
    <property type="project" value="InterPro"/>
</dbReference>
<evidence type="ECO:0000256" key="3">
    <source>
        <dbReference type="ARBA" id="ARBA00022723"/>
    </source>
</evidence>
<evidence type="ECO:0000313" key="10">
    <source>
        <dbReference type="EMBL" id="QDS86473.1"/>
    </source>
</evidence>
<dbReference type="AlphaFoldDB" id="A0A517LV20"/>
<evidence type="ECO:0000256" key="7">
    <source>
        <dbReference type="SAM" id="MobiDB-lite"/>
    </source>
</evidence>
<dbReference type="Gene3D" id="3.40.720.10">
    <property type="entry name" value="Alkaline Phosphatase, subunit A"/>
    <property type="match status" value="1"/>
</dbReference>
<sequence length="560" mass="61595">MKFSVKPRASQALKTRGDAHAVKLEGSWLVVYSKRSTRIQACTVCEDCANRVVSFGCFVVVNRVVVRMSLVRIGMAGVVICSVLCGGLVAADDLASGQTESARRPLNVLFIISDDLTLNALSCYGNEVCQTPNIDALASSGTRFTRAYCQGTYCGPSRASFMSGYYPHATGILGYISPRKAIGDRATWAQHFKNFGYYTSRVSKIFHMGVPGGIEKGDDGADDPISWTERFNSQGPEWRAPGKGETLENNPDGKKPAVGGNTFVVVQADGDDLVHSDGRTAEKACQLIHEHKDEPFFLGVGFVRPHVPFVAPASYHEPFPEAEMELPEKVAGDWDDIPKLGINYKTSKNMKMNVQRQRKAVAGYYASVAYMDAQVGKVMSALQQAGIADRTIVIFTSDHGYHLGEHDFWAKVSLHEESVLVPLIIRVPGKQPAVCESLTELIDLYPTVSSLCGLEVPDRLQGIDISGMLDDPELELRETALSVNGKGYLIRSQRYAYIRYRENASGGEELFDMQTDPLQYTNLVDDPAYAATLKKMRSEFAKTMQRVRDNDLAASPRSKN</sequence>
<evidence type="ECO:0000256" key="2">
    <source>
        <dbReference type="ARBA" id="ARBA00008779"/>
    </source>
</evidence>
<dbReference type="GO" id="GO:0005737">
    <property type="term" value="C:cytoplasm"/>
    <property type="evidence" value="ECO:0007669"/>
    <property type="project" value="TreeGrafter"/>
</dbReference>
<dbReference type="SUPFAM" id="SSF53649">
    <property type="entry name" value="Alkaline phosphatase-like"/>
    <property type="match status" value="1"/>
</dbReference>
<dbReference type="CDD" id="cd16030">
    <property type="entry name" value="iduronate-2-sulfatase"/>
    <property type="match status" value="1"/>
</dbReference>
<evidence type="ECO:0000313" key="11">
    <source>
        <dbReference type="Proteomes" id="UP000319557"/>
    </source>
</evidence>
<keyword evidence="6" id="KW-0106">Calcium</keyword>
<evidence type="ECO:0000256" key="8">
    <source>
        <dbReference type="SAM" id="Phobius"/>
    </source>
</evidence>
<name>A0A517LV20_9BACT</name>
<protein>
    <submittedName>
        <fullName evidence="10">Choline-sulfatase</fullName>
        <ecNumber evidence="10">3.1.6.6</ecNumber>
    </submittedName>
</protein>
<dbReference type="InterPro" id="IPR035874">
    <property type="entry name" value="IDS"/>
</dbReference>